<dbReference type="SUPFAM" id="SSF46785">
    <property type="entry name" value="Winged helix' DNA-binding domain"/>
    <property type="match status" value="1"/>
</dbReference>
<dbReference type="Pfam" id="PF00250">
    <property type="entry name" value="Forkhead"/>
    <property type="match status" value="1"/>
</dbReference>
<dbReference type="InterPro" id="IPR036236">
    <property type="entry name" value="Znf_C2H2_sf"/>
</dbReference>
<dbReference type="InterPro" id="IPR001766">
    <property type="entry name" value="Fork_head_dom"/>
</dbReference>
<feature type="compositionally biased region" description="Basic and acidic residues" evidence="7">
    <location>
        <begin position="469"/>
        <end position="478"/>
    </location>
</feature>
<proteinExistence type="predicted"/>
<keyword evidence="6" id="KW-0539">Nucleus</keyword>
<feature type="compositionally biased region" description="Low complexity" evidence="7">
    <location>
        <begin position="270"/>
        <end position="290"/>
    </location>
</feature>
<organism evidence="10 11">
    <name type="scientific">Cylindrobasidium torrendii FP15055 ss-10</name>
    <dbReference type="NCBI Taxonomy" id="1314674"/>
    <lineage>
        <taxon>Eukaryota</taxon>
        <taxon>Fungi</taxon>
        <taxon>Dikarya</taxon>
        <taxon>Basidiomycota</taxon>
        <taxon>Agaricomycotina</taxon>
        <taxon>Agaricomycetes</taxon>
        <taxon>Agaricomycetidae</taxon>
        <taxon>Agaricales</taxon>
        <taxon>Marasmiineae</taxon>
        <taxon>Physalacriaceae</taxon>
        <taxon>Cylindrobasidium</taxon>
    </lineage>
</organism>
<evidence type="ECO:0000256" key="5">
    <source>
        <dbReference type="PROSITE-ProRule" id="PRU00042"/>
    </source>
</evidence>
<feature type="domain" description="C2H2-type" evidence="9">
    <location>
        <begin position="12"/>
        <end position="39"/>
    </location>
</feature>
<feature type="domain" description="C2H2-type" evidence="9">
    <location>
        <begin position="42"/>
        <end position="72"/>
    </location>
</feature>
<keyword evidence="4 6" id="KW-0238">DNA-binding</keyword>
<keyword evidence="1" id="KW-0479">Metal-binding</keyword>
<dbReference type="Pfam" id="PF00096">
    <property type="entry name" value="zf-C2H2"/>
    <property type="match status" value="1"/>
</dbReference>
<evidence type="ECO:0000313" key="11">
    <source>
        <dbReference type="Proteomes" id="UP000054007"/>
    </source>
</evidence>
<dbReference type="SUPFAM" id="SSF57667">
    <property type="entry name" value="beta-beta-alpha zinc fingers"/>
    <property type="match status" value="1"/>
</dbReference>
<dbReference type="GO" id="GO:0005634">
    <property type="term" value="C:nucleus"/>
    <property type="evidence" value="ECO:0007669"/>
    <property type="project" value="UniProtKB-SubCell"/>
</dbReference>
<evidence type="ECO:0000259" key="8">
    <source>
        <dbReference type="PROSITE" id="PS50039"/>
    </source>
</evidence>
<evidence type="ECO:0000256" key="3">
    <source>
        <dbReference type="ARBA" id="ARBA00022833"/>
    </source>
</evidence>
<feature type="DNA-binding region" description="Fork-head" evidence="6">
    <location>
        <begin position="572"/>
        <end position="662"/>
    </location>
</feature>
<dbReference type="Gene3D" id="3.30.160.60">
    <property type="entry name" value="Classic Zinc Finger"/>
    <property type="match status" value="2"/>
</dbReference>
<protein>
    <recommendedName>
        <fullName evidence="12">Fork-head domain-containing protein</fullName>
    </recommendedName>
</protein>
<dbReference type="InterPro" id="IPR013087">
    <property type="entry name" value="Znf_C2H2_type"/>
</dbReference>
<evidence type="ECO:0000256" key="1">
    <source>
        <dbReference type="ARBA" id="ARBA00022723"/>
    </source>
</evidence>
<dbReference type="PRINTS" id="PR00053">
    <property type="entry name" value="FORKHEAD"/>
</dbReference>
<dbReference type="PROSITE" id="PS50039">
    <property type="entry name" value="FORK_HEAD_3"/>
    <property type="match status" value="1"/>
</dbReference>
<dbReference type="GO" id="GO:0030154">
    <property type="term" value="P:cell differentiation"/>
    <property type="evidence" value="ECO:0007669"/>
    <property type="project" value="TreeGrafter"/>
</dbReference>
<dbReference type="Gene3D" id="1.10.10.10">
    <property type="entry name" value="Winged helix-like DNA-binding domain superfamily/Winged helix DNA-binding domain"/>
    <property type="match status" value="1"/>
</dbReference>
<feature type="region of interest" description="Disordered" evidence="7">
    <location>
        <begin position="395"/>
        <end position="423"/>
    </location>
</feature>
<dbReference type="EMBL" id="KN880516">
    <property type="protein sequence ID" value="KIY67811.1"/>
    <property type="molecule type" value="Genomic_DNA"/>
</dbReference>
<dbReference type="GO" id="GO:0000981">
    <property type="term" value="F:DNA-binding transcription factor activity, RNA polymerase II-specific"/>
    <property type="evidence" value="ECO:0007669"/>
    <property type="project" value="TreeGrafter"/>
</dbReference>
<dbReference type="PANTHER" id="PTHR11829:SF343">
    <property type="entry name" value="FORK-HEAD DOMAIN-CONTAINING PROTEIN"/>
    <property type="match status" value="1"/>
</dbReference>
<dbReference type="PROSITE" id="PS00028">
    <property type="entry name" value="ZINC_FINGER_C2H2_1"/>
    <property type="match status" value="2"/>
</dbReference>
<dbReference type="InterPro" id="IPR036390">
    <property type="entry name" value="WH_DNA-bd_sf"/>
</dbReference>
<dbReference type="GO" id="GO:0009653">
    <property type="term" value="P:anatomical structure morphogenesis"/>
    <property type="evidence" value="ECO:0007669"/>
    <property type="project" value="TreeGrafter"/>
</dbReference>
<feature type="domain" description="Fork-head" evidence="8">
    <location>
        <begin position="572"/>
        <end position="662"/>
    </location>
</feature>
<dbReference type="SMART" id="SM00339">
    <property type="entry name" value="FH"/>
    <property type="match status" value="1"/>
</dbReference>
<evidence type="ECO:0000256" key="2">
    <source>
        <dbReference type="ARBA" id="ARBA00022771"/>
    </source>
</evidence>
<feature type="compositionally biased region" description="Polar residues" evidence="7">
    <location>
        <begin position="395"/>
        <end position="405"/>
    </location>
</feature>
<keyword evidence="3" id="KW-0862">Zinc</keyword>
<feature type="compositionally biased region" description="Polar residues" evidence="7">
    <location>
        <begin position="236"/>
        <end position="255"/>
    </location>
</feature>
<dbReference type="FunFam" id="3.30.160.60:FF:000446">
    <property type="entry name" value="Zinc finger protein"/>
    <property type="match status" value="1"/>
</dbReference>
<dbReference type="OrthoDB" id="5954824at2759"/>
<dbReference type="Proteomes" id="UP000054007">
    <property type="component" value="Unassembled WGS sequence"/>
</dbReference>
<evidence type="ECO:0000256" key="4">
    <source>
        <dbReference type="ARBA" id="ARBA00023125"/>
    </source>
</evidence>
<sequence length="721" mass="79913">MGKVSTDPDRPYKCDKCEATFKQRPALKNHLSTHDPATKNRFPCPWEGCTQGFRTKNSMTIHCNAIHIKELKEACLYCPFKSTYPAALTKHYDTFHPGLQRMSPSHPLFAAYVRARKVHGSLSSNVTVSAWQSYTGEDFQDGRKLHLGRQFSKPIDCEDTSIVVTDDTGATSFHDAHQRSQPADLELDIMEDDVGSGDQSMDTTFHSKTTSLRQKRRVEALLDPAAQLLFPPPQFPTTSKQSQVALPSSNASAPSTGIKACESYSPLEKSTGGSSSYAPSSSSRPSSSSADITVHSSIAIISDGPTTSWRSPDPGEPSHGLLPLPLPAPRMTDSCYSQHAHPQPLRALPLNPYPHPPTSTRSSCSSRRCSPTPTLVKGNSMESVISLDSLASPVASTSISQPTSPQRDRHTLPPISDSRKGLRQIPSIHTIFPRSQYPRFLPAFDTDTSNIDASIPSWSANTDSPPVKDYAKAEDHSDSLSTMDVPPTSTTPLQLDGVELRKTHGMLWPFRQDPSPHIPTWRSRSGHRHPVAPRDSIFTDPEPYLRLTFKIPPDEKVSLSALADAPERGTGRPNYSLHQLAVLAIFQSSDHMATLAEIRTAIQDRFPFFAHPKNEPSFCSSIRHMLSYHSVFVKAEHPTNRRSTLWTLNVDLANQTKRQRKRRSVQSGEIVAIQSYTNMAPGRRPNSNWRALSEESLEDPSLERIDMITDLWQPNINISRP</sequence>
<dbReference type="GO" id="GO:0008270">
    <property type="term" value="F:zinc ion binding"/>
    <property type="evidence" value="ECO:0007669"/>
    <property type="project" value="UniProtKB-KW"/>
</dbReference>
<gene>
    <name evidence="10" type="ORF">CYLTODRAFT_490297</name>
</gene>
<feature type="compositionally biased region" description="Polar residues" evidence="7">
    <location>
        <begin position="454"/>
        <end position="464"/>
    </location>
</feature>
<evidence type="ECO:0000256" key="6">
    <source>
        <dbReference type="PROSITE-ProRule" id="PRU00089"/>
    </source>
</evidence>
<comment type="subcellular location">
    <subcellularLocation>
        <location evidence="6">Nucleus</location>
    </subcellularLocation>
</comment>
<keyword evidence="11" id="KW-1185">Reference proteome</keyword>
<evidence type="ECO:0000259" key="9">
    <source>
        <dbReference type="PROSITE" id="PS50157"/>
    </source>
</evidence>
<feature type="region of interest" description="Disordered" evidence="7">
    <location>
        <begin position="454"/>
        <end position="493"/>
    </location>
</feature>
<dbReference type="InterPro" id="IPR036388">
    <property type="entry name" value="WH-like_DNA-bd_sf"/>
</dbReference>
<evidence type="ECO:0008006" key="12">
    <source>
        <dbReference type="Google" id="ProtNLM"/>
    </source>
</evidence>
<dbReference type="PROSITE" id="PS50157">
    <property type="entry name" value="ZINC_FINGER_C2H2_2"/>
    <property type="match status" value="2"/>
</dbReference>
<evidence type="ECO:0000313" key="10">
    <source>
        <dbReference type="EMBL" id="KIY67811.1"/>
    </source>
</evidence>
<dbReference type="PANTHER" id="PTHR11829">
    <property type="entry name" value="FORKHEAD BOX PROTEIN"/>
    <property type="match status" value="1"/>
</dbReference>
<dbReference type="AlphaFoldDB" id="A0A0D7BDZ1"/>
<name>A0A0D7BDZ1_9AGAR</name>
<dbReference type="InterPro" id="IPR050211">
    <property type="entry name" value="FOX_domain-containing"/>
</dbReference>
<reference evidence="10 11" key="1">
    <citation type="journal article" date="2015" name="Fungal Genet. Biol.">
        <title>Evolution of novel wood decay mechanisms in Agaricales revealed by the genome sequences of Fistulina hepatica and Cylindrobasidium torrendii.</title>
        <authorList>
            <person name="Floudas D."/>
            <person name="Held B.W."/>
            <person name="Riley R."/>
            <person name="Nagy L.G."/>
            <person name="Koehler G."/>
            <person name="Ransdell A.S."/>
            <person name="Younus H."/>
            <person name="Chow J."/>
            <person name="Chiniquy J."/>
            <person name="Lipzen A."/>
            <person name="Tritt A."/>
            <person name="Sun H."/>
            <person name="Haridas S."/>
            <person name="LaButti K."/>
            <person name="Ohm R.A."/>
            <person name="Kues U."/>
            <person name="Blanchette R.A."/>
            <person name="Grigoriev I.V."/>
            <person name="Minto R.E."/>
            <person name="Hibbett D.S."/>
        </authorList>
    </citation>
    <scope>NUCLEOTIDE SEQUENCE [LARGE SCALE GENOMIC DNA]</scope>
    <source>
        <strain evidence="10 11">FP15055 ss-10</strain>
    </source>
</reference>
<evidence type="ECO:0000256" key="7">
    <source>
        <dbReference type="SAM" id="MobiDB-lite"/>
    </source>
</evidence>
<feature type="region of interest" description="Disordered" evidence="7">
    <location>
        <begin position="229"/>
        <end position="377"/>
    </location>
</feature>
<keyword evidence="2 5" id="KW-0863">Zinc-finger</keyword>
<dbReference type="SMART" id="SM00355">
    <property type="entry name" value="ZnF_C2H2"/>
    <property type="match status" value="3"/>
</dbReference>
<feature type="compositionally biased region" description="Polar residues" evidence="7">
    <location>
        <begin position="479"/>
        <end position="493"/>
    </location>
</feature>
<feature type="compositionally biased region" description="Low complexity" evidence="7">
    <location>
        <begin position="358"/>
        <end position="374"/>
    </location>
</feature>
<dbReference type="GO" id="GO:0000978">
    <property type="term" value="F:RNA polymerase II cis-regulatory region sequence-specific DNA binding"/>
    <property type="evidence" value="ECO:0007669"/>
    <property type="project" value="TreeGrafter"/>
</dbReference>
<accession>A0A0D7BDZ1</accession>
<dbReference type="STRING" id="1314674.A0A0D7BDZ1"/>